<dbReference type="PRINTS" id="PR00507">
    <property type="entry name" value="N12N6MTFRASE"/>
</dbReference>
<dbReference type="EC" id="2.1.1.72" evidence="2"/>
<evidence type="ECO:0000313" key="12">
    <source>
        <dbReference type="Proteomes" id="UP000092616"/>
    </source>
</evidence>
<dbReference type="RefSeq" id="WP_067336486.1">
    <property type="nucleotide sequence ID" value="NZ_CP171132.1"/>
</dbReference>
<reference evidence="11 12" key="1">
    <citation type="submission" date="2016-06" db="EMBL/GenBank/DDBJ databases">
        <title>Draft genome of Moraxella atlantae CCUG 59586.</title>
        <authorList>
            <person name="Salva-Serra F."/>
            <person name="Engstrom-Jakobsson H."/>
            <person name="Thorell K."/>
            <person name="Gonzales-Siles L."/>
            <person name="Karlsson R."/>
            <person name="Boulund F."/>
            <person name="Engstrand L."/>
            <person name="Kristiansson E."/>
            <person name="Moore E."/>
        </authorList>
    </citation>
    <scope>NUCLEOTIDE SEQUENCE [LARGE SCALE GENOMIC DNA]</scope>
    <source>
        <strain evidence="11 12">CCUG 59586</strain>
    </source>
</reference>
<dbReference type="PROSITE" id="PS00092">
    <property type="entry name" value="N6_MTASE"/>
    <property type="match status" value="1"/>
</dbReference>
<dbReference type="PANTHER" id="PTHR33841:SF6">
    <property type="entry name" value="TYPE II METHYLTRANSFERASE M.HINDII"/>
    <property type="match status" value="1"/>
</dbReference>
<dbReference type="Gene3D" id="3.40.50.150">
    <property type="entry name" value="Vaccinia Virus protein VP39"/>
    <property type="match status" value="1"/>
</dbReference>
<feature type="domain" description="DNA methylase adenine-specific" evidence="9">
    <location>
        <begin position="6"/>
        <end position="46"/>
    </location>
</feature>
<feature type="domain" description="Type II methyltransferase M.TaqI-like" evidence="10">
    <location>
        <begin position="78"/>
        <end position="180"/>
    </location>
</feature>
<keyword evidence="11" id="KW-0378">Hydrolase</keyword>
<evidence type="ECO:0000256" key="7">
    <source>
        <dbReference type="ARBA" id="ARBA00023125"/>
    </source>
</evidence>
<keyword evidence="11" id="KW-0540">Nuclease</keyword>
<keyword evidence="12" id="KW-1185">Reference proteome</keyword>
<evidence type="ECO:0000259" key="9">
    <source>
        <dbReference type="Pfam" id="PF02384"/>
    </source>
</evidence>
<dbReference type="GO" id="GO:0009307">
    <property type="term" value="P:DNA restriction-modification system"/>
    <property type="evidence" value="ECO:0007669"/>
    <property type="project" value="UniProtKB-KW"/>
</dbReference>
<dbReference type="GO" id="GO:0032259">
    <property type="term" value="P:methylation"/>
    <property type="evidence" value="ECO:0007669"/>
    <property type="project" value="UniProtKB-KW"/>
</dbReference>
<keyword evidence="5" id="KW-0949">S-adenosyl-L-methionine</keyword>
<dbReference type="GO" id="GO:0003677">
    <property type="term" value="F:DNA binding"/>
    <property type="evidence" value="ECO:0007669"/>
    <property type="project" value="UniProtKB-KW"/>
</dbReference>
<evidence type="ECO:0000256" key="4">
    <source>
        <dbReference type="ARBA" id="ARBA00022679"/>
    </source>
</evidence>
<dbReference type="AlphaFoldDB" id="A0A1B8QG24"/>
<evidence type="ECO:0000256" key="8">
    <source>
        <dbReference type="ARBA" id="ARBA00047942"/>
    </source>
</evidence>
<dbReference type="InterPro" id="IPR011639">
    <property type="entry name" value="MethylTrfase_TaqI-like_dom"/>
</dbReference>
<evidence type="ECO:0000256" key="3">
    <source>
        <dbReference type="ARBA" id="ARBA00022603"/>
    </source>
</evidence>
<evidence type="ECO:0000259" key="10">
    <source>
        <dbReference type="Pfam" id="PF07669"/>
    </source>
</evidence>
<name>A0A1B8QG24_9GAMM</name>
<dbReference type="GO" id="GO:0009007">
    <property type="term" value="F:site-specific DNA-methyltransferase (adenine-specific) activity"/>
    <property type="evidence" value="ECO:0007669"/>
    <property type="project" value="UniProtKB-EC"/>
</dbReference>
<evidence type="ECO:0000256" key="2">
    <source>
        <dbReference type="ARBA" id="ARBA00011900"/>
    </source>
</evidence>
<dbReference type="GO" id="GO:0004519">
    <property type="term" value="F:endonuclease activity"/>
    <property type="evidence" value="ECO:0007669"/>
    <property type="project" value="UniProtKB-KW"/>
</dbReference>
<dbReference type="InterPro" id="IPR002052">
    <property type="entry name" value="DNA_methylase_N6_adenine_CS"/>
</dbReference>
<comment type="caution">
    <text evidence="11">The sequence shown here is derived from an EMBL/GenBank/DDBJ whole genome shotgun (WGS) entry which is preliminary data.</text>
</comment>
<sequence>MFGHKNKYGQYFTPKFVADFMVSMIGKPSTAKVLEPCCGEGVFLQSLADKNFRQVVAYEIDPTLSNTFAVNYLSFISAPIHDRFDVIIGNPPYIRWKNLESELKQELVLDSDWQNYFNALCDYLFIFIIKSIKLLKEDGELIFICPEYWFNTKHAQNLRNFMISHGYFSQIIHFKENKIFDDVTSSIVIFKYTKSTHPNHKQAIDITVVMGRKTVDTALLNQIASRKSVSGVKFFLQKQFEQDSVWSLQPIEKLNKIQAFEQKCRSKRTQKIVRIGDICDIGNGMVSGLDKAFQYSDKAANTFEQTHLIQVVKAKHLKPYWAEQAISYIFIQQPLSQNDFEKNFPNFRNHLSNFKEKLDNRYQYNRHIPYWEWVFLRNFTLFCKRQPRIFVPCKERISNKNYFRFAWIESNFFPTQDVTGLLKKDSAKESLEYILAYLNQDFVFDWLQCKGVIKGNIVEFSEKPLASIPFYSIDWDDSQAVVLHDEITALTQQIIKQKDPTLTTIITEKFKQLMAR</sequence>
<comment type="similarity">
    <text evidence="1">Belongs to the N(4)/N(6)-methyltransferase family.</text>
</comment>
<accession>A0A1B8QG24</accession>
<dbReference type="GO" id="GO:0008170">
    <property type="term" value="F:N-methyltransferase activity"/>
    <property type="evidence" value="ECO:0007669"/>
    <property type="project" value="InterPro"/>
</dbReference>
<dbReference type="Pfam" id="PF02384">
    <property type="entry name" value="N6_Mtase"/>
    <property type="match status" value="1"/>
</dbReference>
<evidence type="ECO:0000313" key="11">
    <source>
        <dbReference type="EMBL" id="OBX80915.1"/>
    </source>
</evidence>
<keyword evidence="7" id="KW-0238">DNA-binding</keyword>
<dbReference type="CDD" id="cd02440">
    <property type="entry name" value="AdoMet_MTases"/>
    <property type="match status" value="1"/>
</dbReference>
<evidence type="ECO:0000256" key="5">
    <source>
        <dbReference type="ARBA" id="ARBA00022691"/>
    </source>
</evidence>
<keyword evidence="4" id="KW-0808">Transferase</keyword>
<gene>
    <name evidence="11" type="ORF">A9306_07045</name>
</gene>
<dbReference type="Proteomes" id="UP000092616">
    <property type="component" value="Unassembled WGS sequence"/>
</dbReference>
<dbReference type="InterPro" id="IPR050953">
    <property type="entry name" value="N4_N6_ade-DNA_methylase"/>
</dbReference>
<dbReference type="InterPro" id="IPR029063">
    <property type="entry name" value="SAM-dependent_MTases_sf"/>
</dbReference>
<dbReference type="InterPro" id="IPR003356">
    <property type="entry name" value="DNA_methylase_A-5"/>
</dbReference>
<organism evidence="11 12">
    <name type="scientific">Faucicola atlantae</name>
    <dbReference type="NCBI Taxonomy" id="34059"/>
    <lineage>
        <taxon>Bacteria</taxon>
        <taxon>Pseudomonadati</taxon>
        <taxon>Pseudomonadota</taxon>
        <taxon>Gammaproteobacteria</taxon>
        <taxon>Moraxellales</taxon>
        <taxon>Moraxellaceae</taxon>
        <taxon>Faucicola</taxon>
    </lineage>
</organism>
<dbReference type="PANTHER" id="PTHR33841">
    <property type="entry name" value="DNA METHYLTRANSFERASE YEEA-RELATED"/>
    <property type="match status" value="1"/>
</dbReference>
<evidence type="ECO:0000256" key="6">
    <source>
        <dbReference type="ARBA" id="ARBA00022747"/>
    </source>
</evidence>
<keyword evidence="6" id="KW-0680">Restriction system</keyword>
<comment type="catalytic activity">
    <reaction evidence="8">
        <text>a 2'-deoxyadenosine in DNA + S-adenosyl-L-methionine = an N(6)-methyl-2'-deoxyadenosine in DNA + S-adenosyl-L-homocysteine + H(+)</text>
        <dbReference type="Rhea" id="RHEA:15197"/>
        <dbReference type="Rhea" id="RHEA-COMP:12418"/>
        <dbReference type="Rhea" id="RHEA-COMP:12419"/>
        <dbReference type="ChEBI" id="CHEBI:15378"/>
        <dbReference type="ChEBI" id="CHEBI:57856"/>
        <dbReference type="ChEBI" id="CHEBI:59789"/>
        <dbReference type="ChEBI" id="CHEBI:90615"/>
        <dbReference type="ChEBI" id="CHEBI:90616"/>
        <dbReference type="EC" id="2.1.1.72"/>
    </reaction>
</comment>
<keyword evidence="11" id="KW-0255">Endonuclease</keyword>
<proteinExistence type="inferred from homology"/>
<keyword evidence="3" id="KW-0489">Methyltransferase</keyword>
<dbReference type="Pfam" id="PF07669">
    <property type="entry name" value="Eco57I"/>
    <property type="match status" value="1"/>
</dbReference>
<evidence type="ECO:0000256" key="1">
    <source>
        <dbReference type="ARBA" id="ARBA00006594"/>
    </source>
</evidence>
<dbReference type="SUPFAM" id="SSF53335">
    <property type="entry name" value="S-adenosyl-L-methionine-dependent methyltransferases"/>
    <property type="match status" value="1"/>
</dbReference>
<dbReference type="EMBL" id="LZNA01000031">
    <property type="protein sequence ID" value="OBX80915.1"/>
    <property type="molecule type" value="Genomic_DNA"/>
</dbReference>
<protein>
    <recommendedName>
        <fullName evidence="2">site-specific DNA-methyltransferase (adenine-specific)</fullName>
        <ecNumber evidence="2">2.1.1.72</ecNumber>
    </recommendedName>
</protein>